<dbReference type="Proteomes" id="UP000245910">
    <property type="component" value="Chromosome III"/>
</dbReference>
<dbReference type="STRING" id="56646.A0A2L2U3J3"/>
<proteinExistence type="predicted"/>
<evidence type="ECO:0000313" key="1">
    <source>
        <dbReference type="EMBL" id="CEI69355.1"/>
    </source>
</evidence>
<keyword evidence="2" id="KW-1185">Reference proteome</keyword>
<protein>
    <submittedName>
        <fullName evidence="1">Uncharacterized protein</fullName>
    </submittedName>
</protein>
<evidence type="ECO:0000313" key="2">
    <source>
        <dbReference type="Proteomes" id="UP000245910"/>
    </source>
</evidence>
<dbReference type="EMBL" id="LN649231">
    <property type="protein sequence ID" value="CEI69355.1"/>
    <property type="molecule type" value="Genomic_DNA"/>
</dbReference>
<accession>A0A2L2U3J3</accession>
<organism evidence="1 2">
    <name type="scientific">Fusarium venenatum</name>
    <dbReference type="NCBI Taxonomy" id="56646"/>
    <lineage>
        <taxon>Eukaryota</taxon>
        <taxon>Fungi</taxon>
        <taxon>Dikarya</taxon>
        <taxon>Ascomycota</taxon>
        <taxon>Pezizomycotina</taxon>
        <taxon>Sordariomycetes</taxon>
        <taxon>Hypocreomycetidae</taxon>
        <taxon>Hypocreales</taxon>
        <taxon>Nectriaceae</taxon>
        <taxon>Fusarium</taxon>
    </lineage>
</organism>
<reference evidence="2" key="1">
    <citation type="submission" date="2014-10" db="EMBL/GenBank/DDBJ databases">
        <authorList>
            <person name="King R."/>
        </authorList>
    </citation>
    <scope>NUCLEOTIDE SEQUENCE [LARGE SCALE GENOMIC DNA]</scope>
    <source>
        <strain evidence="2">A3/5</strain>
    </source>
</reference>
<sequence>MSGLEILGAVASSIALAQAVKGTLKAVDFLRQNSEILMIECFIMQAQQQADPTMLAQRLLGSTEHSLVSLAVEELEDILKELNHVVEKYSNYRKLNDPKRFMDKVKWFSEANKIDELRERSQARKSNLFMAITFRVSPIVDHGSIRQEVLFHRVTQQLIYYMHQYRHISQTLHTLPETSNTASLSSVVAQQPHNHEAKDRDVVRLTNLSMTETDG</sequence>
<dbReference type="AlphaFoldDB" id="A0A2L2U3J3"/>
<name>A0A2L2U3J3_9HYPO</name>